<gene>
    <name evidence="3" type="ORF">ADEAN_000346300</name>
</gene>
<protein>
    <submittedName>
        <fullName evidence="3">Uncharacterized protein</fullName>
    </submittedName>
</protein>
<feature type="compositionally biased region" description="Low complexity" evidence="2">
    <location>
        <begin position="191"/>
        <end position="200"/>
    </location>
</feature>
<dbReference type="AlphaFoldDB" id="A0A7G2C982"/>
<evidence type="ECO:0000313" key="3">
    <source>
        <dbReference type="EMBL" id="CAD2216005.1"/>
    </source>
</evidence>
<proteinExistence type="predicted"/>
<evidence type="ECO:0000256" key="1">
    <source>
        <dbReference type="SAM" id="Coils"/>
    </source>
</evidence>
<name>A0A7G2C982_9TRYP</name>
<organism evidence="3 4">
    <name type="scientific">Angomonas deanei</name>
    <dbReference type="NCBI Taxonomy" id="59799"/>
    <lineage>
        <taxon>Eukaryota</taxon>
        <taxon>Discoba</taxon>
        <taxon>Euglenozoa</taxon>
        <taxon>Kinetoplastea</taxon>
        <taxon>Metakinetoplastina</taxon>
        <taxon>Trypanosomatida</taxon>
        <taxon>Trypanosomatidae</taxon>
        <taxon>Strigomonadinae</taxon>
        <taxon>Angomonas</taxon>
    </lineage>
</organism>
<feature type="region of interest" description="Disordered" evidence="2">
    <location>
        <begin position="189"/>
        <end position="216"/>
    </location>
</feature>
<reference evidence="3 4" key="1">
    <citation type="submission" date="2020-08" db="EMBL/GenBank/DDBJ databases">
        <authorList>
            <person name="Newling K."/>
            <person name="Davey J."/>
            <person name="Forrester S."/>
        </authorList>
    </citation>
    <scope>NUCLEOTIDE SEQUENCE [LARGE SCALE GENOMIC DNA]</scope>
    <source>
        <strain evidence="4">Crithidia deanei Carvalho (ATCC PRA-265)</strain>
    </source>
</reference>
<keyword evidence="4" id="KW-1185">Reference proteome</keyword>
<dbReference type="VEuPathDB" id="TriTrypDB:ADEAN_000346300"/>
<dbReference type="EMBL" id="LR877150">
    <property type="protein sequence ID" value="CAD2216005.1"/>
    <property type="molecule type" value="Genomic_DNA"/>
</dbReference>
<evidence type="ECO:0000256" key="2">
    <source>
        <dbReference type="SAM" id="MobiDB-lite"/>
    </source>
</evidence>
<evidence type="ECO:0000313" key="4">
    <source>
        <dbReference type="Proteomes" id="UP000515908"/>
    </source>
</evidence>
<accession>A0A7G2C982</accession>
<sequence length="229" mass="25575">MQSLCHDLLQWLDHYRRVERQLQAEADRVEHRKQQRIHTVRGQILELRRALDAKERTLVRQMEETCQQVRPPVAEAAGVRAKYARALAPLEQALQSFQTARGGTAALQFLRTGPSLMKEALHSFKVRDQREELKLKQAVKAVKSANAQAEAVLSSLQTNLIRQQIEQLGTGEAPPLLLEDVSREEPISVYSSRASSAARRSPPRPRQATGGQSLSWTDACSTCSEGTCG</sequence>
<dbReference type="Proteomes" id="UP000515908">
    <property type="component" value="Chromosome 06"/>
</dbReference>
<keyword evidence="1" id="KW-0175">Coiled coil</keyword>
<feature type="coiled-coil region" evidence="1">
    <location>
        <begin position="12"/>
        <end position="64"/>
    </location>
</feature>